<evidence type="ECO:0000313" key="9">
    <source>
        <dbReference type="Proteomes" id="UP000887540"/>
    </source>
</evidence>
<dbReference type="Pfam" id="PF05916">
    <property type="entry name" value="Sld5"/>
    <property type="match status" value="1"/>
</dbReference>
<evidence type="ECO:0000256" key="4">
    <source>
        <dbReference type="ARBA" id="ARBA00022705"/>
    </source>
</evidence>
<dbReference type="PIRSF" id="PIRSF007764">
    <property type="entry name" value="Sld5"/>
    <property type="match status" value="1"/>
</dbReference>
<name>A0A914CMQ1_9BILA</name>
<protein>
    <recommendedName>
        <fullName evidence="3 6">DNA replication complex GINS protein SLD5</fullName>
    </recommendedName>
</protein>
<evidence type="ECO:0000256" key="6">
    <source>
        <dbReference type="PIRNR" id="PIRNR007764"/>
    </source>
</evidence>
<dbReference type="GO" id="GO:0000727">
    <property type="term" value="P:double-strand break repair via break-induced replication"/>
    <property type="evidence" value="ECO:0007669"/>
    <property type="project" value="TreeGrafter"/>
</dbReference>
<evidence type="ECO:0000256" key="3">
    <source>
        <dbReference type="ARBA" id="ARBA00014804"/>
    </source>
</evidence>
<dbReference type="InterPro" id="IPR036224">
    <property type="entry name" value="GINS_bundle-like_dom_sf"/>
</dbReference>
<feature type="domain" description="DNA replication complex GINS protein SLD5 C-terminal" evidence="8">
    <location>
        <begin position="180"/>
        <end position="232"/>
    </location>
</feature>
<keyword evidence="5 6" id="KW-0539">Nucleus</keyword>
<dbReference type="Pfam" id="PF16922">
    <property type="entry name" value="SLD5_C"/>
    <property type="match status" value="1"/>
</dbReference>
<keyword evidence="9" id="KW-1185">Reference proteome</keyword>
<comment type="subcellular location">
    <subcellularLocation>
        <location evidence="1 6">Nucleus</location>
    </subcellularLocation>
</comment>
<accession>A0A914CMQ1</accession>
<evidence type="ECO:0000259" key="8">
    <source>
        <dbReference type="Pfam" id="PF16922"/>
    </source>
</evidence>
<dbReference type="CDD" id="cd11711">
    <property type="entry name" value="GINS_A_Sld5"/>
    <property type="match status" value="1"/>
</dbReference>
<evidence type="ECO:0000256" key="1">
    <source>
        <dbReference type="ARBA" id="ARBA00004123"/>
    </source>
</evidence>
<proteinExistence type="inferred from homology"/>
<comment type="function">
    <text evidence="6">The GINS complex plays an essential role in the initiation of DNA replication.</text>
</comment>
<dbReference type="Gene3D" id="1.20.58.1030">
    <property type="match status" value="1"/>
</dbReference>
<dbReference type="InterPro" id="IPR031633">
    <property type="entry name" value="SLD5_C"/>
</dbReference>
<dbReference type="WBParaSite" id="ACRNAN_scaffold1252.g29436.t1">
    <property type="protein sequence ID" value="ACRNAN_scaffold1252.g29436.t1"/>
    <property type="gene ID" value="ACRNAN_scaffold1252.g29436"/>
</dbReference>
<dbReference type="GO" id="GO:0000811">
    <property type="term" value="C:GINS complex"/>
    <property type="evidence" value="ECO:0007669"/>
    <property type="project" value="UniProtKB-UniRule"/>
</dbReference>
<reference evidence="10 11" key="1">
    <citation type="submission" date="2022-11" db="UniProtKB">
        <authorList>
            <consortium name="WormBaseParasite"/>
        </authorList>
    </citation>
    <scope>IDENTIFICATION</scope>
</reference>
<keyword evidence="4 6" id="KW-0235">DNA replication</keyword>
<evidence type="ECO:0000313" key="10">
    <source>
        <dbReference type="WBParaSite" id="ACRNAN_scaffold1252.g29436.t1"/>
    </source>
</evidence>
<feature type="domain" description="GINS subunit" evidence="7">
    <location>
        <begin position="84"/>
        <end position="155"/>
    </location>
</feature>
<dbReference type="InterPro" id="IPR038749">
    <property type="entry name" value="Sld5_GINS_A"/>
</dbReference>
<dbReference type="AlphaFoldDB" id="A0A914CMQ1"/>
<dbReference type="SUPFAM" id="SSF160059">
    <property type="entry name" value="PriA/YqbF domain"/>
    <property type="match status" value="1"/>
</dbReference>
<dbReference type="PANTHER" id="PTHR21206:SF0">
    <property type="entry name" value="DNA REPLICATION COMPLEX GINS PROTEIN SLD5"/>
    <property type="match status" value="1"/>
</dbReference>
<evidence type="ECO:0000256" key="2">
    <source>
        <dbReference type="ARBA" id="ARBA00008187"/>
    </source>
</evidence>
<dbReference type="Proteomes" id="UP000887540">
    <property type="component" value="Unplaced"/>
</dbReference>
<comment type="similarity">
    <text evidence="2 6">Belongs to the GINS4/SLD5 family.</text>
</comment>
<dbReference type="SUPFAM" id="SSF158573">
    <property type="entry name" value="GINS helical bundle-like"/>
    <property type="match status" value="1"/>
</dbReference>
<evidence type="ECO:0000256" key="5">
    <source>
        <dbReference type="ARBA" id="ARBA00023242"/>
    </source>
</evidence>
<dbReference type="InterPro" id="IPR021151">
    <property type="entry name" value="GINS_A"/>
</dbReference>
<evidence type="ECO:0000313" key="11">
    <source>
        <dbReference type="WBParaSite" id="ACRNAN_scaffold12689.g21683.t1"/>
    </source>
</evidence>
<sequence>MDSLPTTSDSADLLSVHASVSDFNTQVDEELTTPAEVLKEMTEVWVNECAAPKLLPHRFDLMECLVDQVEQMESNIAMHTDTKQLKCAIHRMELHRIRYIINHYLRTRLEKIEKNPLPILREHEKRLQQRAELLDEKELAFAQKFAESRMKLFKSAFLANIPESMQKLPVNVPKLSEHRVFIEVEKDGVEDVNIPDMTDPNGEKILTLEKNTKHFLPFESIQHHLENRDVKLM</sequence>
<organism evidence="9 10">
    <name type="scientific">Acrobeloides nanus</name>
    <dbReference type="NCBI Taxonomy" id="290746"/>
    <lineage>
        <taxon>Eukaryota</taxon>
        <taxon>Metazoa</taxon>
        <taxon>Ecdysozoa</taxon>
        <taxon>Nematoda</taxon>
        <taxon>Chromadorea</taxon>
        <taxon>Rhabditida</taxon>
        <taxon>Tylenchina</taxon>
        <taxon>Cephalobomorpha</taxon>
        <taxon>Cephaloboidea</taxon>
        <taxon>Cephalobidae</taxon>
        <taxon>Acrobeloides</taxon>
    </lineage>
</organism>
<dbReference type="PANTHER" id="PTHR21206">
    <property type="entry name" value="SLD5 PROTEIN"/>
    <property type="match status" value="1"/>
</dbReference>
<dbReference type="GO" id="GO:0006261">
    <property type="term" value="P:DNA-templated DNA replication"/>
    <property type="evidence" value="ECO:0007669"/>
    <property type="project" value="InterPro"/>
</dbReference>
<dbReference type="Gene3D" id="3.40.5.60">
    <property type="match status" value="1"/>
</dbReference>
<dbReference type="WBParaSite" id="ACRNAN_scaffold12689.g21683.t1">
    <property type="protein sequence ID" value="ACRNAN_scaffold12689.g21683.t1"/>
    <property type="gene ID" value="ACRNAN_scaffold12689.g21683"/>
</dbReference>
<evidence type="ECO:0000259" key="7">
    <source>
        <dbReference type="Pfam" id="PF05916"/>
    </source>
</evidence>
<dbReference type="InterPro" id="IPR008591">
    <property type="entry name" value="GINS_Sld5"/>
</dbReference>